<dbReference type="InterPro" id="IPR036163">
    <property type="entry name" value="HMA_dom_sf"/>
</dbReference>
<dbReference type="InterPro" id="IPR000428">
    <property type="entry name" value="Cu-bd"/>
</dbReference>
<evidence type="ECO:0000256" key="1">
    <source>
        <dbReference type="ARBA" id="ARBA00022723"/>
    </source>
</evidence>
<evidence type="ECO:0000313" key="4">
    <source>
        <dbReference type="Proteomes" id="UP001550535"/>
    </source>
</evidence>
<proteinExistence type="predicted"/>
<dbReference type="SUPFAM" id="SSF55008">
    <property type="entry name" value="HMA, heavy metal-associated domain"/>
    <property type="match status" value="1"/>
</dbReference>
<keyword evidence="1" id="KW-0479">Metal-binding</keyword>
<dbReference type="Proteomes" id="UP001550535">
    <property type="component" value="Unassembled WGS sequence"/>
</dbReference>
<protein>
    <submittedName>
        <fullName evidence="3">Heavy-metal-associated domain-containing protein</fullName>
    </submittedName>
</protein>
<dbReference type="Pfam" id="PF00403">
    <property type="entry name" value="HMA"/>
    <property type="match status" value="1"/>
</dbReference>
<comment type="caution">
    <text evidence="3">The sequence shown here is derived from an EMBL/GenBank/DDBJ whole genome shotgun (WGS) entry which is preliminary data.</text>
</comment>
<dbReference type="EMBL" id="JBEYBR010000023">
    <property type="protein sequence ID" value="MEU2122436.1"/>
    <property type="molecule type" value="Genomic_DNA"/>
</dbReference>
<evidence type="ECO:0000259" key="2">
    <source>
        <dbReference type="PROSITE" id="PS50846"/>
    </source>
</evidence>
<dbReference type="PROSITE" id="PS01047">
    <property type="entry name" value="HMA_1"/>
    <property type="match status" value="1"/>
</dbReference>
<gene>
    <name evidence="3" type="ORF">ABZ507_11490</name>
</gene>
<dbReference type="CDD" id="cd00371">
    <property type="entry name" value="HMA"/>
    <property type="match status" value="1"/>
</dbReference>
<dbReference type="InterPro" id="IPR017969">
    <property type="entry name" value="Heavy-metal-associated_CS"/>
</dbReference>
<evidence type="ECO:0000313" key="3">
    <source>
        <dbReference type="EMBL" id="MEU2122436.1"/>
    </source>
</evidence>
<dbReference type="PRINTS" id="PR00944">
    <property type="entry name" value="CUEXPORT"/>
</dbReference>
<dbReference type="RefSeq" id="WP_063025096.1">
    <property type="nucleotide sequence ID" value="NZ_JBEYBM010000020.1"/>
</dbReference>
<feature type="domain" description="HMA" evidence="2">
    <location>
        <begin position="2"/>
        <end position="67"/>
    </location>
</feature>
<dbReference type="InterPro" id="IPR006121">
    <property type="entry name" value="HMA_dom"/>
</dbReference>
<name>A0ABV2X992_9NOCA</name>
<dbReference type="PROSITE" id="PS50846">
    <property type="entry name" value="HMA_2"/>
    <property type="match status" value="1"/>
</dbReference>
<keyword evidence="4" id="KW-1185">Reference proteome</keyword>
<reference evidence="3 4" key="1">
    <citation type="submission" date="2024-06" db="EMBL/GenBank/DDBJ databases">
        <title>The Natural Products Discovery Center: Release of the First 8490 Sequenced Strains for Exploring Actinobacteria Biosynthetic Diversity.</title>
        <authorList>
            <person name="Kalkreuter E."/>
            <person name="Kautsar S.A."/>
            <person name="Yang D."/>
            <person name="Bader C.D."/>
            <person name="Teijaro C.N."/>
            <person name="Fluegel L."/>
            <person name="Davis C.M."/>
            <person name="Simpson J.R."/>
            <person name="Lauterbach L."/>
            <person name="Steele A.D."/>
            <person name="Gui C."/>
            <person name="Meng S."/>
            <person name="Li G."/>
            <person name="Viehrig K."/>
            <person name="Ye F."/>
            <person name="Su P."/>
            <person name="Kiefer A.F."/>
            <person name="Nichols A."/>
            <person name="Cepeda A.J."/>
            <person name="Yan W."/>
            <person name="Fan B."/>
            <person name="Jiang Y."/>
            <person name="Adhikari A."/>
            <person name="Zheng C.-J."/>
            <person name="Schuster L."/>
            <person name="Cowan T.M."/>
            <person name="Smanski M.J."/>
            <person name="Chevrette M.G."/>
            <person name="De Carvalho L.P.S."/>
            <person name="Shen B."/>
        </authorList>
    </citation>
    <scope>NUCLEOTIDE SEQUENCE [LARGE SCALE GENOMIC DNA]</scope>
    <source>
        <strain evidence="3 4">NPDC019434</strain>
    </source>
</reference>
<sequence length="69" mass="7103">MSESVYTVTGMSCAHCSAAVTRELTAVDGVDTVEVEVADGRVTVRSSAPVSVDQVRTAIARAGYELVGA</sequence>
<accession>A0ABV2X992</accession>
<dbReference type="Gene3D" id="3.30.70.100">
    <property type="match status" value="1"/>
</dbReference>
<organism evidence="3 4">
    <name type="scientific">Nocardia niwae</name>
    <dbReference type="NCBI Taxonomy" id="626084"/>
    <lineage>
        <taxon>Bacteria</taxon>
        <taxon>Bacillati</taxon>
        <taxon>Actinomycetota</taxon>
        <taxon>Actinomycetes</taxon>
        <taxon>Mycobacteriales</taxon>
        <taxon>Nocardiaceae</taxon>
        <taxon>Nocardia</taxon>
    </lineage>
</organism>